<reference evidence="1 2" key="1">
    <citation type="submission" date="2020-08" db="EMBL/GenBank/DDBJ databases">
        <title>Genomic Encyclopedia of Type Strains, Phase IV (KMG-V): Genome sequencing to study the core and pangenomes of soil and plant-associated prokaryotes.</title>
        <authorList>
            <person name="Whitman W."/>
        </authorList>
    </citation>
    <scope>NUCLEOTIDE SEQUENCE [LARGE SCALE GENOMIC DNA]</scope>
    <source>
        <strain evidence="1 2">M8UP14</strain>
    </source>
</reference>
<comment type="caution">
    <text evidence="1">The sequence shown here is derived from an EMBL/GenBank/DDBJ whole genome shotgun (WGS) entry which is preliminary data.</text>
</comment>
<accession>A0A7W8E4N0</accession>
<gene>
    <name evidence="1" type="ORF">HDF16_003143</name>
</gene>
<name>A0A7W8E4N0_9BACT</name>
<keyword evidence="2" id="KW-1185">Reference proteome</keyword>
<evidence type="ECO:0000313" key="2">
    <source>
        <dbReference type="Proteomes" id="UP000540989"/>
    </source>
</evidence>
<dbReference type="RefSeq" id="WP_184218066.1">
    <property type="nucleotide sequence ID" value="NZ_JACHIP010000004.1"/>
</dbReference>
<proteinExistence type="predicted"/>
<sequence>MTTATHPGATKAPDTAAFNHWVKSALTDHSRASLLKHDWRKLAMAELPLSEAQHEHLVGIPVADATALQAAIAQVVDFGGTIHIERASETSAGTLVVKSASKVGSKSVTVEQSLEPNLSVGIFHCTFNAHCRNWHCGWGPSKSK</sequence>
<evidence type="ECO:0000313" key="1">
    <source>
        <dbReference type="EMBL" id="MBB5058429.1"/>
    </source>
</evidence>
<dbReference type="EMBL" id="JACHIP010000004">
    <property type="protein sequence ID" value="MBB5058429.1"/>
    <property type="molecule type" value="Genomic_DNA"/>
</dbReference>
<protein>
    <submittedName>
        <fullName evidence="1">Uncharacterized protein</fullName>
    </submittedName>
</protein>
<dbReference type="AlphaFoldDB" id="A0A7W8E4N0"/>
<organism evidence="1 2">
    <name type="scientific">Granulicella aggregans</name>
    <dbReference type="NCBI Taxonomy" id="474949"/>
    <lineage>
        <taxon>Bacteria</taxon>
        <taxon>Pseudomonadati</taxon>
        <taxon>Acidobacteriota</taxon>
        <taxon>Terriglobia</taxon>
        <taxon>Terriglobales</taxon>
        <taxon>Acidobacteriaceae</taxon>
        <taxon>Granulicella</taxon>
    </lineage>
</organism>
<dbReference type="Proteomes" id="UP000540989">
    <property type="component" value="Unassembled WGS sequence"/>
</dbReference>